<evidence type="ECO:0000259" key="3">
    <source>
        <dbReference type="Pfam" id="PF15865"/>
    </source>
</evidence>
<dbReference type="GO" id="GO:0043240">
    <property type="term" value="C:Fanconi anaemia nuclear complex"/>
    <property type="evidence" value="ECO:0007669"/>
    <property type="project" value="InterPro"/>
</dbReference>
<dbReference type="GO" id="GO:0036297">
    <property type="term" value="P:interstrand cross-link repair"/>
    <property type="evidence" value="ECO:0007669"/>
    <property type="project" value="InterPro"/>
</dbReference>
<keyword evidence="7" id="KW-1185">Reference proteome</keyword>
<feature type="domain" description="Fanconi anaemia group A protein arcN subdomain" evidence="5">
    <location>
        <begin position="476"/>
        <end position="704"/>
    </location>
</feature>
<dbReference type="Pfam" id="PF03511">
    <property type="entry name" value="FANCA_CTD"/>
    <property type="match status" value="1"/>
</dbReference>
<dbReference type="PANTHER" id="PTHR12047:SF2">
    <property type="entry name" value="FANCONI ANEMIA GROUP A PROTEIN"/>
    <property type="match status" value="1"/>
</dbReference>
<dbReference type="Proteomes" id="UP001148018">
    <property type="component" value="Unassembled WGS sequence"/>
</dbReference>
<dbReference type="OrthoDB" id="2287188at2759"/>
<evidence type="ECO:0000259" key="5">
    <source>
        <dbReference type="Pfam" id="PF24783"/>
    </source>
</evidence>
<gene>
    <name evidence="6" type="ORF">NHX12_002544</name>
</gene>
<feature type="region of interest" description="Disordered" evidence="1">
    <location>
        <begin position="1"/>
        <end position="23"/>
    </location>
</feature>
<dbReference type="PANTHER" id="PTHR12047">
    <property type="entry name" value="FANCONI ANEMIA GROUP A PROTEIN"/>
    <property type="match status" value="1"/>
</dbReference>
<dbReference type="Pfam" id="PF15865">
    <property type="entry name" value="Fanconi_A_N"/>
    <property type="match status" value="1"/>
</dbReference>
<evidence type="ECO:0000313" key="7">
    <source>
        <dbReference type="Proteomes" id="UP001148018"/>
    </source>
</evidence>
<comment type="caution">
    <text evidence="6">The sequence shown here is derived from an EMBL/GenBank/DDBJ whole genome shotgun (WGS) entry which is preliminary data.</text>
</comment>
<reference evidence="6" key="1">
    <citation type="submission" date="2022-07" db="EMBL/GenBank/DDBJ databases">
        <title>Chromosome-level genome of Muraenolepis orangiensis.</title>
        <authorList>
            <person name="Kim J."/>
        </authorList>
    </citation>
    <scope>NUCLEOTIDE SEQUENCE</scope>
    <source>
        <strain evidence="6">KU_S4_2022</strain>
        <tissue evidence="6">Muscle</tissue>
    </source>
</reference>
<sequence length="1240" mass="138486">MARSSKRQPSACCTNTRTSQACSPKSCDEEARVWMVAGLKALCGRTSTQQEEEEEEEEERDMQQTVLSSVMGVLVGTGFEENQGPLGPSRKTSVTCCSILDHMHTWLLDSLDGSHAPLCDEAAAERWIHLLDASLCDASASPEALRRFFRHTLTNTLTYKPRLKVSDAIAKQNEWSFAKTSRLQTVLFRKLAIVFSVEDLLHHLHQVLEAHEVNWKHVLCFLSTLLVFNPDAQPCLRDLLGRLLTSAFEGYDLENMITAFLLARQGALEGPNFFPSYSEWFKLSFGGPSGYHGSSKKSSVFLLKFLSDLVPFDPPQYLKVHIMHPPYVAVKHRSLLQEYVSLTRTRLADLKVSVEDMRMYEDVSGASGEPVKHQCQALQDVEKALSLFATTGRISATVMEASIFRRPYFLNRFLPALLTPRVLPLKADLKMSFIDALKKAEKIPAGQYSSYVEACQSQRQQNKKRTSSVIDGDDDDPLEVLNSQLKELRRLVGAGEDGELSAQLSRISHTLGVMFPDRAGGPRLVRLHVDAPLSCEQHVEVVDRILRTFCQCVIDASSPPNKQSHWAAQFVNVLLGHTELVSVLMHRLWDLFHNQGSSLTASHLLGLAALVVHLHASSSHSPLVQMMPSVALQPVPLTEALSAALLCNTRDNMLFCVRISVAAVCYGICKSDPLPPPQELQDFIPTGLVKKVLYLVPRLLPEARRAPLTAAWPGTSGESPEVEAWQESDPQLWRGTTDACMATWRKSACRLWRNPTFGRLAQLPQYRLSLSEWLATEIRVQRNEDVLPDPDRQEYQQWACMEFYLSVPVEQGGCGGDLRTLCTLMLRAIMDQQAGSPQDFLSNRSLERSGQRLSDTGTCLPDILSRLQELVYEMQLNGPRGREEVRRFLFEMLSESCPASGTSDSHNAGERETLDFTSTLEHINRYQRRLCSPAALLPYHVTSHLLRGMLSASARCAASSTVVNRAWSEVPLQCPLLLVSTVRWWGGLSPMLTSVWRRLRDEDPLPELLNTITDCLHWAHGLHRAWGGQGKESQAFRETLETLVQRKDKHGTQVLVCLLFLCVTDMLVAVLYPEEASRVSGSREMCADILPLLMDSPDWHLMFQTQPADQGPYQAVTMATLDDLLPEQSPVLLKRALRCPGFLHTAVLCYVSLFQLFLDGLPPPHPTVPEPHVSQTEPSQILGQARRFLLSAISQTPPTALSSTQLSQLEPLCAELDLEVATALSTHLGPRSLSQEMDFL</sequence>
<proteinExistence type="predicted"/>
<evidence type="ECO:0000313" key="6">
    <source>
        <dbReference type="EMBL" id="KAJ3596135.1"/>
    </source>
</evidence>
<dbReference type="InterPro" id="IPR003516">
    <property type="entry name" value="FANCA"/>
</dbReference>
<evidence type="ECO:0008006" key="8">
    <source>
        <dbReference type="Google" id="ProtNLM"/>
    </source>
</evidence>
<feature type="domain" description="Fanconi anaemia group A protein helical" evidence="4">
    <location>
        <begin position="374"/>
        <end position="455"/>
    </location>
</feature>
<dbReference type="InterPro" id="IPR055387">
    <property type="entry name" value="FANCA_arcN"/>
</dbReference>
<dbReference type="EMBL" id="JANIIK010000110">
    <property type="protein sequence ID" value="KAJ3596135.1"/>
    <property type="molecule type" value="Genomic_DNA"/>
</dbReference>
<evidence type="ECO:0000256" key="1">
    <source>
        <dbReference type="SAM" id="MobiDB-lite"/>
    </source>
</evidence>
<dbReference type="InterPro" id="IPR031729">
    <property type="entry name" value="Fanconi_A_N"/>
</dbReference>
<dbReference type="AlphaFoldDB" id="A0A9Q0DZN6"/>
<feature type="domain" description="Fanconi anaemia group A protein C-terminal" evidence="2">
    <location>
        <begin position="1034"/>
        <end position="1217"/>
    </location>
</feature>
<organism evidence="6 7">
    <name type="scientific">Muraenolepis orangiensis</name>
    <name type="common">Patagonian moray cod</name>
    <dbReference type="NCBI Taxonomy" id="630683"/>
    <lineage>
        <taxon>Eukaryota</taxon>
        <taxon>Metazoa</taxon>
        <taxon>Chordata</taxon>
        <taxon>Craniata</taxon>
        <taxon>Vertebrata</taxon>
        <taxon>Euteleostomi</taxon>
        <taxon>Actinopterygii</taxon>
        <taxon>Neopterygii</taxon>
        <taxon>Teleostei</taxon>
        <taxon>Neoteleostei</taxon>
        <taxon>Acanthomorphata</taxon>
        <taxon>Zeiogadaria</taxon>
        <taxon>Gadariae</taxon>
        <taxon>Gadiformes</taxon>
        <taxon>Muraenolepidoidei</taxon>
        <taxon>Muraenolepididae</taxon>
        <taxon>Muraenolepis</taxon>
    </lineage>
</organism>
<accession>A0A9Q0DZN6</accession>
<evidence type="ECO:0000259" key="4">
    <source>
        <dbReference type="Pfam" id="PF24781"/>
    </source>
</evidence>
<feature type="compositionally biased region" description="Polar residues" evidence="1">
    <location>
        <begin position="7"/>
        <end position="23"/>
    </location>
</feature>
<protein>
    <recommendedName>
        <fullName evidence="8">Fanconi anaemia group A protein N-terminal domain-containing protein</fullName>
    </recommendedName>
</protein>
<dbReference type="InterPro" id="IPR055386">
    <property type="entry name" value="FANCA_helical"/>
</dbReference>
<dbReference type="Pfam" id="PF24783">
    <property type="entry name" value="FANCA_arcN"/>
    <property type="match status" value="1"/>
</dbReference>
<dbReference type="Pfam" id="PF24781">
    <property type="entry name" value="FANCA_helical"/>
    <property type="match status" value="1"/>
</dbReference>
<name>A0A9Q0DZN6_9TELE</name>
<dbReference type="InterPro" id="IPR055277">
    <property type="entry name" value="Fanconi_A_C"/>
</dbReference>
<evidence type="ECO:0000259" key="2">
    <source>
        <dbReference type="Pfam" id="PF03511"/>
    </source>
</evidence>
<feature type="domain" description="Fanconi anaemia group A protein N-terminal" evidence="3">
    <location>
        <begin position="25"/>
        <end position="353"/>
    </location>
</feature>